<evidence type="ECO:0000313" key="1">
    <source>
        <dbReference type="EMBL" id="KAK0612773.1"/>
    </source>
</evidence>
<gene>
    <name evidence="1" type="ORF">B0T17DRAFT_620172</name>
</gene>
<dbReference type="EMBL" id="JAULSR010000008">
    <property type="protein sequence ID" value="KAK0612773.1"/>
    <property type="molecule type" value="Genomic_DNA"/>
</dbReference>
<dbReference type="AlphaFoldDB" id="A0AA39TZN6"/>
<name>A0AA39TZN6_9PEZI</name>
<proteinExistence type="predicted"/>
<reference evidence="1" key="1">
    <citation type="submission" date="2023-06" db="EMBL/GenBank/DDBJ databases">
        <title>Genome-scale phylogeny and comparative genomics of the fungal order Sordariales.</title>
        <authorList>
            <consortium name="Lawrence Berkeley National Laboratory"/>
            <person name="Hensen N."/>
            <person name="Bonometti L."/>
            <person name="Westerberg I."/>
            <person name="Brannstrom I.O."/>
            <person name="Guillou S."/>
            <person name="Cros-Aarteil S."/>
            <person name="Calhoun S."/>
            <person name="Haridas S."/>
            <person name="Kuo A."/>
            <person name="Mondo S."/>
            <person name="Pangilinan J."/>
            <person name="Riley R."/>
            <person name="LaButti K."/>
            <person name="Andreopoulos B."/>
            <person name="Lipzen A."/>
            <person name="Chen C."/>
            <person name="Yanf M."/>
            <person name="Daum C."/>
            <person name="Ng V."/>
            <person name="Clum A."/>
            <person name="Steindorff A."/>
            <person name="Ohm R."/>
            <person name="Martin F."/>
            <person name="Silar P."/>
            <person name="Natvig D."/>
            <person name="Lalanne C."/>
            <person name="Gautier V."/>
            <person name="Ament-velasquez S.L."/>
            <person name="Kruys A."/>
            <person name="Hutchinson M.I."/>
            <person name="Powell A.J."/>
            <person name="Barry K."/>
            <person name="Miller A.N."/>
            <person name="Grigoriev I.V."/>
            <person name="Debuchy R."/>
            <person name="Gladieux P."/>
            <person name="Thoren M.H."/>
            <person name="Johannesson H."/>
        </authorList>
    </citation>
    <scope>NUCLEOTIDE SEQUENCE</scope>
    <source>
        <strain evidence="1">SMH3391-2</strain>
    </source>
</reference>
<comment type="caution">
    <text evidence="1">The sequence shown here is derived from an EMBL/GenBank/DDBJ whole genome shotgun (WGS) entry which is preliminary data.</text>
</comment>
<protein>
    <submittedName>
        <fullName evidence="1">Uncharacterized protein</fullName>
    </submittedName>
</protein>
<sequence length="172" mass="18689">MLEKRQDGGVKICTDGTVTPSEALTKDAVNEVAAPRDLSGDEMENLKKRSTNEGYYSLGAWSSAFVYYSNARSGSQNGELPTDHKELVYGSRVTWEGSKRCATFDTGVQFCSTINSGAQNLVTTGVYAGSGSNGYNSFNCYKDNGRALFMTGSGSFNQNERCEAIYYCYSNA</sequence>
<accession>A0AA39TZN6</accession>
<organism evidence="1 2">
    <name type="scientific">Bombardia bombarda</name>
    <dbReference type="NCBI Taxonomy" id="252184"/>
    <lineage>
        <taxon>Eukaryota</taxon>
        <taxon>Fungi</taxon>
        <taxon>Dikarya</taxon>
        <taxon>Ascomycota</taxon>
        <taxon>Pezizomycotina</taxon>
        <taxon>Sordariomycetes</taxon>
        <taxon>Sordariomycetidae</taxon>
        <taxon>Sordariales</taxon>
        <taxon>Lasiosphaeriaceae</taxon>
        <taxon>Bombardia</taxon>
    </lineage>
</organism>
<dbReference type="Proteomes" id="UP001174934">
    <property type="component" value="Unassembled WGS sequence"/>
</dbReference>
<evidence type="ECO:0000313" key="2">
    <source>
        <dbReference type="Proteomes" id="UP001174934"/>
    </source>
</evidence>
<keyword evidence="2" id="KW-1185">Reference proteome</keyword>